<sequence length="117" mass="12720">MTWHDAMGSLASKNVSTRGPAALPTSSSGARCGRENSGCAEILSHPRYWTAFPLVIVAEEHFILRRLGGYNLDDWDTPSRPPLGLAGILAGVAGAVVGIRLAYRYDRCAVRHHFPIF</sequence>
<keyword evidence="2" id="KW-0812">Transmembrane</keyword>
<reference evidence="3" key="1">
    <citation type="submission" date="2023-03" db="EMBL/GenBank/DDBJ databases">
        <title>Massive genome expansion in bonnet fungi (Mycena s.s.) driven by repeated elements and novel gene families across ecological guilds.</title>
        <authorList>
            <consortium name="Lawrence Berkeley National Laboratory"/>
            <person name="Harder C.B."/>
            <person name="Miyauchi S."/>
            <person name="Viragh M."/>
            <person name="Kuo A."/>
            <person name="Thoen E."/>
            <person name="Andreopoulos B."/>
            <person name="Lu D."/>
            <person name="Skrede I."/>
            <person name="Drula E."/>
            <person name="Henrissat B."/>
            <person name="Morin E."/>
            <person name="Kohler A."/>
            <person name="Barry K."/>
            <person name="LaButti K."/>
            <person name="Morin E."/>
            <person name="Salamov A."/>
            <person name="Lipzen A."/>
            <person name="Mereny Z."/>
            <person name="Hegedus B."/>
            <person name="Baldrian P."/>
            <person name="Stursova M."/>
            <person name="Weitz H."/>
            <person name="Taylor A."/>
            <person name="Grigoriev I.V."/>
            <person name="Nagy L.G."/>
            <person name="Martin F."/>
            <person name="Kauserud H."/>
        </authorList>
    </citation>
    <scope>NUCLEOTIDE SEQUENCE</scope>
    <source>
        <strain evidence="3">9144</strain>
    </source>
</reference>
<evidence type="ECO:0000256" key="2">
    <source>
        <dbReference type="SAM" id="Phobius"/>
    </source>
</evidence>
<dbReference type="AlphaFoldDB" id="A0AAD6V7A7"/>
<feature type="region of interest" description="Disordered" evidence="1">
    <location>
        <begin position="14"/>
        <end position="34"/>
    </location>
</feature>
<name>A0AAD6V7A7_9AGAR</name>
<dbReference type="EMBL" id="JARJCW010000046">
    <property type="protein sequence ID" value="KAJ7204829.1"/>
    <property type="molecule type" value="Genomic_DNA"/>
</dbReference>
<organism evidence="3 4">
    <name type="scientific">Mycena pura</name>
    <dbReference type="NCBI Taxonomy" id="153505"/>
    <lineage>
        <taxon>Eukaryota</taxon>
        <taxon>Fungi</taxon>
        <taxon>Dikarya</taxon>
        <taxon>Basidiomycota</taxon>
        <taxon>Agaricomycotina</taxon>
        <taxon>Agaricomycetes</taxon>
        <taxon>Agaricomycetidae</taxon>
        <taxon>Agaricales</taxon>
        <taxon>Marasmiineae</taxon>
        <taxon>Mycenaceae</taxon>
        <taxon>Mycena</taxon>
    </lineage>
</organism>
<evidence type="ECO:0000313" key="4">
    <source>
        <dbReference type="Proteomes" id="UP001219525"/>
    </source>
</evidence>
<feature type="transmembrane region" description="Helical" evidence="2">
    <location>
        <begin position="83"/>
        <end position="103"/>
    </location>
</feature>
<gene>
    <name evidence="3" type="ORF">GGX14DRAFT_646496</name>
</gene>
<evidence type="ECO:0000256" key="1">
    <source>
        <dbReference type="SAM" id="MobiDB-lite"/>
    </source>
</evidence>
<protein>
    <submittedName>
        <fullName evidence="3">Uncharacterized protein</fullName>
    </submittedName>
</protein>
<comment type="caution">
    <text evidence="3">The sequence shown here is derived from an EMBL/GenBank/DDBJ whole genome shotgun (WGS) entry which is preliminary data.</text>
</comment>
<proteinExistence type="predicted"/>
<keyword evidence="4" id="KW-1185">Reference proteome</keyword>
<keyword evidence="2" id="KW-1133">Transmembrane helix</keyword>
<dbReference type="Proteomes" id="UP001219525">
    <property type="component" value="Unassembled WGS sequence"/>
</dbReference>
<evidence type="ECO:0000313" key="3">
    <source>
        <dbReference type="EMBL" id="KAJ7204829.1"/>
    </source>
</evidence>
<keyword evidence="2" id="KW-0472">Membrane</keyword>
<accession>A0AAD6V7A7</accession>